<feature type="non-terminal residue" evidence="1">
    <location>
        <position position="180"/>
    </location>
</feature>
<proteinExistence type="predicted"/>
<name>A0A382FEV4_9ZZZZ</name>
<dbReference type="AlphaFoldDB" id="A0A382FEV4"/>
<gene>
    <name evidence="1" type="ORF">METZ01_LOCUS213607</name>
</gene>
<sequence>MNSYYSNLSKLYKITKILYTNLYDNDKDNSNFDKIWSTVKSIYHELFENENENDTKFDKLCRINRLLYMELLVVNEDKDSKNYAYIYEKIYDYIICILYNLKEPEGKRWDALIQNLNDIYDKNDENNKILIDDIRFIRNVMKIYKVNEVLQRLCMKCISKIAINIDNFKLLDDNGILRDI</sequence>
<evidence type="ECO:0000313" key="1">
    <source>
        <dbReference type="EMBL" id="SVB60753.1"/>
    </source>
</evidence>
<dbReference type="EMBL" id="UINC01049231">
    <property type="protein sequence ID" value="SVB60753.1"/>
    <property type="molecule type" value="Genomic_DNA"/>
</dbReference>
<reference evidence="1" key="1">
    <citation type="submission" date="2018-05" db="EMBL/GenBank/DDBJ databases">
        <authorList>
            <person name="Lanie J.A."/>
            <person name="Ng W.-L."/>
            <person name="Kazmierczak K.M."/>
            <person name="Andrzejewski T.M."/>
            <person name="Davidsen T.M."/>
            <person name="Wayne K.J."/>
            <person name="Tettelin H."/>
            <person name="Glass J.I."/>
            <person name="Rusch D."/>
            <person name="Podicherti R."/>
            <person name="Tsui H.-C.T."/>
            <person name="Winkler M.E."/>
        </authorList>
    </citation>
    <scope>NUCLEOTIDE SEQUENCE</scope>
</reference>
<accession>A0A382FEV4</accession>
<organism evidence="1">
    <name type="scientific">marine metagenome</name>
    <dbReference type="NCBI Taxonomy" id="408172"/>
    <lineage>
        <taxon>unclassified sequences</taxon>
        <taxon>metagenomes</taxon>
        <taxon>ecological metagenomes</taxon>
    </lineage>
</organism>
<protein>
    <submittedName>
        <fullName evidence="1">Uncharacterized protein</fullName>
    </submittedName>
</protein>